<sequence>MSLLFTDDTANIPHSANNAEHRGHISPLSTDNCPPYGQIVEDDNPRMENTIQQRIRERLEALDLTPEQASRKAGLDKTYLRKLFERPSASPRGNTLEALAKALEVDIAQLISTGDSAVERVSSDLTNNDVKTANVNPPSRQVMPNDVPVLGTAAGSMEGAFQLVDGVIDYVRRPPALMNSRDIYSIFVEGSSMYPEHKHGDLRFINPHKPARVGDSIVIQIKNNGRLTYDAMIGHLVKRTATQLVIGKLNPEMSLTYSLDDIVSVHKVLDMNELFGV</sequence>
<name>A0A256FHL3_9HYPH</name>
<dbReference type="InterPro" id="IPR036286">
    <property type="entry name" value="LexA/Signal_pep-like_sf"/>
</dbReference>
<keyword evidence="3" id="KW-0804">Transcription</keyword>
<accession>A0A256FHL3</accession>
<evidence type="ECO:0000259" key="5">
    <source>
        <dbReference type="PROSITE" id="PS50943"/>
    </source>
</evidence>
<keyword evidence="1" id="KW-0805">Transcription regulation</keyword>
<dbReference type="PANTHER" id="PTHR40661:SF3">
    <property type="entry name" value="FELS-1 PROPHAGE TRANSCRIPTIONAL REGULATOR"/>
    <property type="match status" value="1"/>
</dbReference>
<evidence type="ECO:0000313" key="7">
    <source>
        <dbReference type="Proteomes" id="UP000216345"/>
    </source>
</evidence>
<keyword evidence="2 6" id="KW-0238">DNA-binding</keyword>
<organism evidence="6 7">
    <name type="scientific">Brucella rhizosphaerae</name>
    <dbReference type="NCBI Taxonomy" id="571254"/>
    <lineage>
        <taxon>Bacteria</taxon>
        <taxon>Pseudomonadati</taxon>
        <taxon>Pseudomonadota</taxon>
        <taxon>Alphaproteobacteria</taxon>
        <taxon>Hyphomicrobiales</taxon>
        <taxon>Brucellaceae</taxon>
        <taxon>Brucella/Ochrobactrum group</taxon>
        <taxon>Brucella</taxon>
    </lineage>
</organism>
<dbReference type="PANTHER" id="PTHR40661">
    <property type="match status" value="1"/>
</dbReference>
<evidence type="ECO:0000256" key="3">
    <source>
        <dbReference type="ARBA" id="ARBA00023163"/>
    </source>
</evidence>
<dbReference type="Pfam" id="PF00717">
    <property type="entry name" value="Peptidase_S24"/>
    <property type="match status" value="1"/>
</dbReference>
<proteinExistence type="predicted"/>
<evidence type="ECO:0000313" key="6">
    <source>
        <dbReference type="EMBL" id="OYR14258.1"/>
    </source>
</evidence>
<evidence type="ECO:0000256" key="1">
    <source>
        <dbReference type="ARBA" id="ARBA00023015"/>
    </source>
</evidence>
<dbReference type="Pfam" id="PF01381">
    <property type="entry name" value="HTH_3"/>
    <property type="match status" value="1"/>
</dbReference>
<dbReference type="SMART" id="SM00530">
    <property type="entry name" value="HTH_XRE"/>
    <property type="match status" value="1"/>
</dbReference>
<dbReference type="GO" id="GO:0003677">
    <property type="term" value="F:DNA binding"/>
    <property type="evidence" value="ECO:0007669"/>
    <property type="project" value="UniProtKB-KW"/>
</dbReference>
<reference evidence="6 7" key="1">
    <citation type="submission" date="2017-07" db="EMBL/GenBank/DDBJ databases">
        <title>Phylogenetic study on the rhizospheric bacterium Ochrobactrum sp. A44.</title>
        <authorList>
            <person name="Krzyzanowska D.M."/>
            <person name="Ossowicki A."/>
            <person name="Rajewska M."/>
            <person name="Maciag T."/>
            <person name="Kaczynski Z."/>
            <person name="Czerwicka M."/>
            <person name="Jafra S."/>
        </authorList>
    </citation>
    <scope>NUCLEOTIDE SEQUENCE [LARGE SCALE GENOMIC DNA]</scope>
    <source>
        <strain evidence="6 7">PR17</strain>
    </source>
</reference>
<comment type="caution">
    <text evidence="6">The sequence shown here is derived from an EMBL/GenBank/DDBJ whole genome shotgun (WGS) entry which is preliminary data.</text>
</comment>
<dbReference type="SUPFAM" id="SSF47413">
    <property type="entry name" value="lambda repressor-like DNA-binding domains"/>
    <property type="match status" value="1"/>
</dbReference>
<dbReference type="PROSITE" id="PS50943">
    <property type="entry name" value="HTH_CROC1"/>
    <property type="match status" value="1"/>
</dbReference>
<dbReference type="EMBL" id="NNRK01000026">
    <property type="protein sequence ID" value="OYR14258.1"/>
    <property type="molecule type" value="Genomic_DNA"/>
</dbReference>
<dbReference type="InterPro" id="IPR010982">
    <property type="entry name" value="Lambda_DNA-bd_dom_sf"/>
</dbReference>
<dbReference type="InterPro" id="IPR039418">
    <property type="entry name" value="LexA-like"/>
</dbReference>
<keyword evidence="7" id="KW-1185">Reference proteome</keyword>
<feature type="region of interest" description="Disordered" evidence="4">
    <location>
        <begin position="15"/>
        <end position="42"/>
    </location>
</feature>
<dbReference type="InterPro" id="IPR015927">
    <property type="entry name" value="Peptidase_S24_S26A/B/C"/>
</dbReference>
<dbReference type="Gene3D" id="2.10.109.10">
    <property type="entry name" value="Umud Fragment, subunit A"/>
    <property type="match status" value="1"/>
</dbReference>
<dbReference type="RefSeq" id="WP_235818790.1">
    <property type="nucleotide sequence ID" value="NZ_JBHEEL010000001.1"/>
</dbReference>
<protein>
    <submittedName>
        <fullName evidence="6">Cro/C1-type HTH DNA-binding domain protein</fullName>
    </submittedName>
</protein>
<feature type="domain" description="HTH cro/C1-type" evidence="5">
    <location>
        <begin position="55"/>
        <end position="110"/>
    </location>
</feature>
<dbReference type="Proteomes" id="UP000216345">
    <property type="component" value="Unassembled WGS sequence"/>
</dbReference>
<evidence type="ECO:0000256" key="4">
    <source>
        <dbReference type="SAM" id="MobiDB-lite"/>
    </source>
</evidence>
<evidence type="ECO:0000256" key="2">
    <source>
        <dbReference type="ARBA" id="ARBA00023125"/>
    </source>
</evidence>
<dbReference type="CDD" id="cd06529">
    <property type="entry name" value="S24_LexA-like"/>
    <property type="match status" value="1"/>
</dbReference>
<dbReference type="InterPro" id="IPR001387">
    <property type="entry name" value="Cro/C1-type_HTH"/>
</dbReference>
<dbReference type="SUPFAM" id="SSF51306">
    <property type="entry name" value="LexA/Signal peptidase"/>
    <property type="match status" value="1"/>
</dbReference>
<dbReference type="CDD" id="cd00093">
    <property type="entry name" value="HTH_XRE"/>
    <property type="match status" value="1"/>
</dbReference>
<dbReference type="Gene3D" id="1.10.260.40">
    <property type="entry name" value="lambda repressor-like DNA-binding domains"/>
    <property type="match status" value="1"/>
</dbReference>
<gene>
    <name evidence="6" type="ORF">CEV32_0256</name>
</gene>
<dbReference type="AlphaFoldDB" id="A0A256FHL3"/>